<dbReference type="InterPro" id="IPR012337">
    <property type="entry name" value="RNaseH-like_sf"/>
</dbReference>
<proteinExistence type="predicted"/>
<evidence type="ECO:0000256" key="1">
    <source>
        <dbReference type="SAM" id="MobiDB-lite"/>
    </source>
</evidence>
<gene>
    <name evidence="3" type="ORF">FWK35_00020144</name>
</gene>
<organism evidence="3 4">
    <name type="scientific">Aphis craccivora</name>
    <name type="common">Cowpea aphid</name>
    <dbReference type="NCBI Taxonomy" id="307492"/>
    <lineage>
        <taxon>Eukaryota</taxon>
        <taxon>Metazoa</taxon>
        <taxon>Ecdysozoa</taxon>
        <taxon>Arthropoda</taxon>
        <taxon>Hexapoda</taxon>
        <taxon>Insecta</taxon>
        <taxon>Pterygota</taxon>
        <taxon>Neoptera</taxon>
        <taxon>Paraneoptera</taxon>
        <taxon>Hemiptera</taxon>
        <taxon>Sternorrhyncha</taxon>
        <taxon>Aphidomorpha</taxon>
        <taxon>Aphidoidea</taxon>
        <taxon>Aphididae</taxon>
        <taxon>Aphidini</taxon>
        <taxon>Aphis</taxon>
        <taxon>Aphis</taxon>
    </lineage>
</organism>
<dbReference type="AlphaFoldDB" id="A0A6G0YDA5"/>
<reference evidence="3 4" key="1">
    <citation type="submission" date="2019-08" db="EMBL/GenBank/DDBJ databases">
        <title>Whole genome of Aphis craccivora.</title>
        <authorList>
            <person name="Voronova N.V."/>
            <person name="Shulinski R.S."/>
            <person name="Bandarenka Y.V."/>
            <person name="Zhorov D.G."/>
            <person name="Warner D."/>
        </authorList>
    </citation>
    <scope>NUCLEOTIDE SEQUENCE [LARGE SCALE GENOMIC DNA]</scope>
    <source>
        <strain evidence="3">180601</strain>
        <tissue evidence="3">Whole Body</tissue>
    </source>
</reference>
<dbReference type="PANTHER" id="PTHR37162">
    <property type="entry name" value="HAT FAMILY DIMERISATION DOMAINCONTAINING PROTEIN-RELATED"/>
    <property type="match status" value="1"/>
</dbReference>
<dbReference type="OrthoDB" id="6622882at2759"/>
<evidence type="ECO:0000259" key="2">
    <source>
        <dbReference type="Pfam" id="PF05699"/>
    </source>
</evidence>
<comment type="caution">
    <text evidence="3">The sequence shown here is derived from an EMBL/GenBank/DDBJ whole genome shotgun (WGS) entry which is preliminary data.</text>
</comment>
<feature type="region of interest" description="Disordered" evidence="1">
    <location>
        <begin position="1"/>
        <end position="37"/>
    </location>
</feature>
<evidence type="ECO:0000313" key="3">
    <source>
        <dbReference type="EMBL" id="KAF0753434.1"/>
    </source>
</evidence>
<dbReference type="EMBL" id="VUJU01004735">
    <property type="protein sequence ID" value="KAF0753434.1"/>
    <property type="molecule type" value="Genomic_DNA"/>
</dbReference>
<sequence length="693" mass="79848">MSDLEDTPEGLSDNGPSTPKKTRQIRNELYKHEKQKHRKQKYRKEWENKIEFKGWLKEEKSDCFRARCSKCQVSFLSELTSIKNHCKSIGHKNAVKSTPIGSQSFLTTFTSNKISSIDQQVQKAEIKLSGFLAEHNISFLSIDHLEPLLKDIFPDSKICQKIKLKRTKATNIIKNVFAPIAKDILTKKLNNTKFSVMIDESTDIACTSTMCIVVRFFDTDIGKISTQFWDLLPVYNCEDFDQVNAGATAENIFLNVINSFQKNYVNIKNIIGFGSDGCSTMMGKSNSVSSRMKEMFPGSLLCVAFAILCICVVVSKRQSQLIEFQQFLNIDVHKILHPSQTRWLSLAGVVDRLLEQWDALKLFFTNKWLSDKLLSTESIYNQLTDPFTRGYFYFLQWILPKFSTLNQYFQTENVVLNTLHSKMEITYKDILLTYMHRDYVLKTPLADLDPMCKSQIKNQSEIYFGVKIMSYITMDCIKIRPDLLKDFYSKCVDFLQVSCVQIKKRYNFSDSILPLLNILTPSVALSVEKRSEYNANESITCLTLKLPRIVNDSSLQTIDDQWRLLSLVALSDNIINEKETDKFWVLLKNLESGQFYELAMFALSVMSLPHSNASCERIFSKINRVKTKSRNKLITNTVSSTIMASECIKKNENCCYNFQPWKEMFDSMTSSNLYPKKTEAVDEIDDFDLDLEN</sequence>
<name>A0A6G0YDA5_APHCR</name>
<dbReference type="SUPFAM" id="SSF53098">
    <property type="entry name" value="Ribonuclease H-like"/>
    <property type="match status" value="1"/>
</dbReference>
<dbReference type="Proteomes" id="UP000478052">
    <property type="component" value="Unassembled WGS sequence"/>
</dbReference>
<evidence type="ECO:0000313" key="4">
    <source>
        <dbReference type="Proteomes" id="UP000478052"/>
    </source>
</evidence>
<protein>
    <recommendedName>
        <fullName evidence="2">HAT C-terminal dimerisation domain-containing protein</fullName>
    </recommendedName>
</protein>
<dbReference type="Pfam" id="PF05699">
    <property type="entry name" value="Dimer_Tnp_hAT"/>
    <property type="match status" value="1"/>
</dbReference>
<keyword evidence="4" id="KW-1185">Reference proteome</keyword>
<accession>A0A6G0YDA5</accession>
<dbReference type="InterPro" id="IPR008906">
    <property type="entry name" value="HATC_C_dom"/>
</dbReference>
<feature type="domain" description="HAT C-terminal dimerisation" evidence="2">
    <location>
        <begin position="583"/>
        <end position="641"/>
    </location>
</feature>
<dbReference type="PANTHER" id="PTHR37162:SF1">
    <property type="entry name" value="BED-TYPE DOMAIN-CONTAINING PROTEIN"/>
    <property type="match status" value="1"/>
</dbReference>
<dbReference type="GO" id="GO:0046983">
    <property type="term" value="F:protein dimerization activity"/>
    <property type="evidence" value="ECO:0007669"/>
    <property type="project" value="InterPro"/>
</dbReference>